<keyword evidence="4" id="KW-1185">Reference proteome</keyword>
<organism evidence="3 4">
    <name type="scientific">Rhodopirellula maiorica SM1</name>
    <dbReference type="NCBI Taxonomy" id="1265738"/>
    <lineage>
        <taxon>Bacteria</taxon>
        <taxon>Pseudomonadati</taxon>
        <taxon>Planctomycetota</taxon>
        <taxon>Planctomycetia</taxon>
        <taxon>Pirellulales</taxon>
        <taxon>Pirellulaceae</taxon>
        <taxon>Novipirellula</taxon>
    </lineage>
</organism>
<evidence type="ECO:0000259" key="2">
    <source>
        <dbReference type="PROSITE" id="PS51737"/>
    </source>
</evidence>
<dbReference type="PANTHER" id="PTHR30461">
    <property type="entry name" value="DNA-INVERTASE FROM LAMBDOID PROPHAGE"/>
    <property type="match status" value="1"/>
</dbReference>
<reference evidence="3 4" key="1">
    <citation type="journal article" date="2013" name="Mar. Genomics">
        <title>Expression of sulfatases in Rhodopirellula baltica and the diversity of sulfatases in the genus Rhodopirellula.</title>
        <authorList>
            <person name="Wegner C.E."/>
            <person name="Richter-Heitmann T."/>
            <person name="Klindworth A."/>
            <person name="Klockow C."/>
            <person name="Richter M."/>
            <person name="Achstetter T."/>
            <person name="Glockner F.O."/>
            <person name="Harder J."/>
        </authorList>
    </citation>
    <scope>NUCLEOTIDE SEQUENCE [LARGE SCALE GENOMIC DNA]</scope>
    <source>
        <strain evidence="3 4">SM1</strain>
    </source>
</reference>
<feature type="region of interest" description="Disordered" evidence="1">
    <location>
        <begin position="386"/>
        <end position="415"/>
    </location>
</feature>
<dbReference type="GO" id="GO:0000150">
    <property type="term" value="F:DNA strand exchange activity"/>
    <property type="evidence" value="ECO:0007669"/>
    <property type="project" value="InterPro"/>
</dbReference>
<dbReference type="EMBL" id="ANOG01000366">
    <property type="protein sequence ID" value="EMI20482.1"/>
    <property type="molecule type" value="Genomic_DNA"/>
</dbReference>
<dbReference type="InterPro" id="IPR038109">
    <property type="entry name" value="DNA_bind_recomb_sf"/>
</dbReference>
<sequence length="580" mass="65895">MPFGFRLHEVERIEKPGARTIVHNHLVHDEEAGPIMRAVLLKSKDERSWGQVRLARYFTARADIPDKFKPFIADTIGKQLQNPIYCGELVWDQNCTGIVRGVRVLEANSPEDVIHVPDFCEPLISIEDFQQIQAHRIARTRNRKSESGERQRGISYRYPLTGLVRCGHCNAAMNPNSSSYKDTVYMSYMCPNRSVGICDNKFRVPEEWLREAVVGFILKHLIPSDEPTRLEFVDEITELVRAALGDLQSEDLDAKPGLEAELATLREQMSGWVKSLSKPKLSDSVRELVETQLAEASDRRGEIEAILDEGFDPETFLATLVRPEQVRDRIDRLSTVLSGENATETNLFLSMHVDRIDCFNDGRVRLRVCKIGSSFHAVNWFAKQQPLETSDEPSGETATGDYQTKPRRRGRPRIEPGESVAALEEIDAVTDPFRFRGLPDDWFWVEEFQVPERSCWAKDNAEAVLARYNNIAESTKRKPSCNAIAREFGVSRPTILNALDYANGKQEGAGTKHRRESKVRIKGNPEVEKRIEELHDANVIEKDIAAEIGVSRAAITNALVRLYEKRDVPKPDGRRSRHQR</sequence>
<dbReference type="Pfam" id="PF13408">
    <property type="entry name" value="Zn_ribbon_recom"/>
    <property type="match status" value="1"/>
</dbReference>
<dbReference type="InterPro" id="IPR025827">
    <property type="entry name" value="Zn_ribbon_recom_dom"/>
</dbReference>
<accession>M5RYK5</accession>
<proteinExistence type="predicted"/>
<evidence type="ECO:0000256" key="1">
    <source>
        <dbReference type="SAM" id="MobiDB-lite"/>
    </source>
</evidence>
<dbReference type="InterPro" id="IPR011109">
    <property type="entry name" value="DNA_bind_recombinase_dom"/>
</dbReference>
<dbReference type="InterPro" id="IPR050639">
    <property type="entry name" value="SSR_resolvase"/>
</dbReference>
<dbReference type="Proteomes" id="UP000011991">
    <property type="component" value="Unassembled WGS sequence"/>
</dbReference>
<evidence type="ECO:0000313" key="4">
    <source>
        <dbReference type="Proteomes" id="UP000011991"/>
    </source>
</evidence>
<protein>
    <recommendedName>
        <fullName evidence="2">Recombinase domain-containing protein</fullName>
    </recommendedName>
</protein>
<dbReference type="GO" id="GO:0003677">
    <property type="term" value="F:DNA binding"/>
    <property type="evidence" value="ECO:0007669"/>
    <property type="project" value="InterPro"/>
</dbReference>
<dbReference type="PATRIC" id="fig|1265738.3.peg.2609"/>
<feature type="domain" description="Recombinase" evidence="2">
    <location>
        <begin position="2"/>
        <end position="142"/>
    </location>
</feature>
<dbReference type="PROSITE" id="PS51737">
    <property type="entry name" value="RECOMBINASE_DNA_BIND"/>
    <property type="match status" value="1"/>
</dbReference>
<gene>
    <name evidence="3" type="ORF">RMSM_02594</name>
</gene>
<dbReference type="PANTHER" id="PTHR30461:SF24">
    <property type="entry name" value="SITE-SPECIFIC INTEGRASE_RESOLVASE-RELATED"/>
    <property type="match status" value="1"/>
</dbReference>
<dbReference type="Pfam" id="PF07508">
    <property type="entry name" value="Recombinase"/>
    <property type="match status" value="1"/>
</dbReference>
<dbReference type="AlphaFoldDB" id="M5RYK5"/>
<comment type="caution">
    <text evidence="3">The sequence shown here is derived from an EMBL/GenBank/DDBJ whole genome shotgun (WGS) entry which is preliminary data.</text>
</comment>
<dbReference type="Gene3D" id="3.90.1750.20">
    <property type="entry name" value="Putative Large Serine Recombinase, Chain B, Domain 2"/>
    <property type="match status" value="1"/>
</dbReference>
<evidence type="ECO:0000313" key="3">
    <source>
        <dbReference type="EMBL" id="EMI20482.1"/>
    </source>
</evidence>
<name>M5RYK5_9BACT</name>